<dbReference type="PANTHER" id="PTHR42709">
    <property type="entry name" value="ALKALINE PHOSPHATASE LIKE PROTEIN"/>
    <property type="match status" value="1"/>
</dbReference>
<reference evidence="4" key="1">
    <citation type="submission" date="2018-02" db="EMBL/GenBank/DDBJ databases">
        <authorList>
            <person name="Kim S.-K."/>
            <person name="Jung H.-I."/>
            <person name="Lee S.-W."/>
        </authorList>
    </citation>
    <scope>NUCLEOTIDE SEQUENCE</scope>
    <source>
        <strain evidence="4">SK3146</strain>
    </source>
</reference>
<feature type="transmembrane region" description="Helical" evidence="2">
    <location>
        <begin position="138"/>
        <end position="157"/>
    </location>
</feature>
<evidence type="ECO:0000259" key="3">
    <source>
        <dbReference type="PROSITE" id="PS50965"/>
    </source>
</evidence>
<keyword evidence="2" id="KW-1133">Transmembrane helix</keyword>
<evidence type="ECO:0000313" key="4">
    <source>
        <dbReference type="EMBL" id="UQZ83740.1"/>
    </source>
</evidence>
<evidence type="ECO:0000256" key="1">
    <source>
        <dbReference type="ARBA" id="ARBA00010792"/>
    </source>
</evidence>
<protein>
    <recommendedName>
        <fullName evidence="3">NERD domain-containing protein</fullName>
    </recommendedName>
</protein>
<dbReference type="PANTHER" id="PTHR42709:SF8">
    <property type="entry name" value="UNDECAPRENYL PHOSPHATE TRANSPORTER A"/>
    <property type="match status" value="1"/>
</dbReference>
<keyword evidence="5" id="KW-1185">Reference proteome</keyword>
<dbReference type="Proteomes" id="UP001057134">
    <property type="component" value="Chromosome"/>
</dbReference>
<dbReference type="InterPro" id="IPR032816">
    <property type="entry name" value="VTT_dom"/>
</dbReference>
<dbReference type="Pfam" id="PF08378">
    <property type="entry name" value="NERD"/>
    <property type="match status" value="1"/>
</dbReference>
<dbReference type="InterPro" id="IPR011528">
    <property type="entry name" value="NERD"/>
</dbReference>
<evidence type="ECO:0000313" key="5">
    <source>
        <dbReference type="Proteomes" id="UP001057134"/>
    </source>
</evidence>
<reference evidence="4" key="2">
    <citation type="journal article" date="2021" name="J Anim Sci Technol">
        <title>Complete genome sequence of Paenibacillus konkukensis sp. nov. SK3146 as a potential probiotic strain.</title>
        <authorList>
            <person name="Jung H.I."/>
            <person name="Park S."/>
            <person name="Niu K.M."/>
            <person name="Lee S.W."/>
            <person name="Kothari D."/>
            <person name="Yi K.J."/>
            <person name="Kim S.K."/>
        </authorList>
    </citation>
    <scope>NUCLEOTIDE SEQUENCE</scope>
    <source>
        <strain evidence="4">SK3146</strain>
    </source>
</reference>
<evidence type="ECO:0000256" key="2">
    <source>
        <dbReference type="SAM" id="Phobius"/>
    </source>
</evidence>
<accession>A0ABY4RP46</accession>
<keyword evidence="2" id="KW-0812">Transmembrane</keyword>
<proteinExistence type="inferred from homology"/>
<keyword evidence="2" id="KW-0472">Membrane</keyword>
<feature type="domain" description="NERD" evidence="3">
    <location>
        <begin position="211"/>
        <end position="321"/>
    </location>
</feature>
<sequence length="377" mass="42226">MLKDLIHSALTFIQDLGVWGILIGLMLEFIPSEIVLSYGGYLTTLPQGNISFLSAVVFGTLGCIIQQMILYWIGRYGGRPFVDKYGKYILLKKRYTNIAEGWFQRYGAGMVFTARFIPVVRQAISIPAGMARMPIWQFLLYTALGTIPWAVLFVYLGRKLGSNWENIDDYASQYTKPFIIASVALTVLYVLFKLVKRKSKSGKGGKGGNHYGDEGEQNTAHQLKFIGSEYRVLNSRYVHAGGGAQEFDHIVIGPNGVFHIDSKHWSGDIEFTSQGLERSKDGHKGDPTAQLYRHEHVLKELFRSAKLNPELVGVLCFTHPSSNIIGKSPAFTTLKLDRLAHFIKTYKPKKPQLTASEVAAIEGLIKENSRSSKRSNR</sequence>
<name>A0ABY4RP46_9BACL</name>
<dbReference type="Pfam" id="PF09335">
    <property type="entry name" value="VTT_dom"/>
    <property type="match status" value="1"/>
</dbReference>
<dbReference type="PROSITE" id="PS50965">
    <property type="entry name" value="NERD"/>
    <property type="match status" value="1"/>
</dbReference>
<comment type="similarity">
    <text evidence="1">Belongs to the DedA family.</text>
</comment>
<organism evidence="4 5">
    <name type="scientific">Paenibacillus konkukensis</name>
    <dbReference type="NCBI Taxonomy" id="2020716"/>
    <lineage>
        <taxon>Bacteria</taxon>
        <taxon>Bacillati</taxon>
        <taxon>Bacillota</taxon>
        <taxon>Bacilli</taxon>
        <taxon>Bacillales</taxon>
        <taxon>Paenibacillaceae</taxon>
        <taxon>Paenibacillus</taxon>
    </lineage>
</organism>
<gene>
    <name evidence="4" type="ORF">SK3146_02947</name>
</gene>
<feature type="transmembrane region" description="Helical" evidence="2">
    <location>
        <begin position="50"/>
        <end position="74"/>
    </location>
</feature>
<dbReference type="InterPro" id="IPR051311">
    <property type="entry name" value="DedA_domain"/>
</dbReference>
<dbReference type="EMBL" id="CP027059">
    <property type="protein sequence ID" value="UQZ83740.1"/>
    <property type="molecule type" value="Genomic_DNA"/>
</dbReference>
<feature type="transmembrane region" description="Helical" evidence="2">
    <location>
        <begin position="177"/>
        <end position="195"/>
    </location>
</feature>